<sequence length="189" mass="20316">MHYGHYLNEIFVNVVVFSLVTVHLFSGSNVAAATLTNQHRPQDAFMIKSASTTRCLHERKSAGCATELLCECAKAIAESTGCTTKHLRECARAIADKDSANIHRLKWMLNKLASPCGDCEQLLQALFCKPTATPTPTATAPPSIVIAEKTRPGRSSSSSRSPALGPPPAMLPPTVQSWRPSRGKPSCTS</sequence>
<dbReference type="Proteomes" id="UP001327560">
    <property type="component" value="Chromosome 7"/>
</dbReference>
<evidence type="ECO:0000313" key="3">
    <source>
        <dbReference type="Proteomes" id="UP001327560"/>
    </source>
</evidence>
<evidence type="ECO:0000313" key="2">
    <source>
        <dbReference type="EMBL" id="WOL13526.1"/>
    </source>
</evidence>
<gene>
    <name evidence="2" type="ORF">Cni_G22296</name>
</gene>
<dbReference type="AlphaFoldDB" id="A0AAQ3KWH5"/>
<dbReference type="EMBL" id="CP136896">
    <property type="protein sequence ID" value="WOL13526.1"/>
    <property type="molecule type" value="Genomic_DNA"/>
</dbReference>
<keyword evidence="3" id="KW-1185">Reference proteome</keyword>
<accession>A0AAQ3KWH5</accession>
<organism evidence="2 3">
    <name type="scientific">Canna indica</name>
    <name type="common">Indian-shot</name>
    <dbReference type="NCBI Taxonomy" id="4628"/>
    <lineage>
        <taxon>Eukaryota</taxon>
        <taxon>Viridiplantae</taxon>
        <taxon>Streptophyta</taxon>
        <taxon>Embryophyta</taxon>
        <taxon>Tracheophyta</taxon>
        <taxon>Spermatophyta</taxon>
        <taxon>Magnoliopsida</taxon>
        <taxon>Liliopsida</taxon>
        <taxon>Zingiberales</taxon>
        <taxon>Cannaceae</taxon>
        <taxon>Canna</taxon>
    </lineage>
</organism>
<protein>
    <submittedName>
        <fullName evidence="2">Uncharacterized protein</fullName>
    </submittedName>
</protein>
<feature type="compositionally biased region" description="Low complexity" evidence="1">
    <location>
        <begin position="153"/>
        <end position="163"/>
    </location>
</feature>
<name>A0AAQ3KWH5_9LILI</name>
<feature type="region of interest" description="Disordered" evidence="1">
    <location>
        <begin position="134"/>
        <end position="189"/>
    </location>
</feature>
<reference evidence="2 3" key="1">
    <citation type="submission" date="2023-10" db="EMBL/GenBank/DDBJ databases">
        <title>Chromosome-scale genome assembly provides insights into flower coloration mechanisms of Canna indica.</title>
        <authorList>
            <person name="Li C."/>
        </authorList>
    </citation>
    <scope>NUCLEOTIDE SEQUENCE [LARGE SCALE GENOMIC DNA]</scope>
    <source>
        <tissue evidence="2">Flower</tissue>
    </source>
</reference>
<evidence type="ECO:0000256" key="1">
    <source>
        <dbReference type="SAM" id="MobiDB-lite"/>
    </source>
</evidence>
<proteinExistence type="predicted"/>